<evidence type="ECO:0000313" key="3">
    <source>
        <dbReference type="Proteomes" id="UP000829354"/>
    </source>
</evidence>
<feature type="transmembrane region" description="Helical" evidence="1">
    <location>
        <begin position="131"/>
        <end position="151"/>
    </location>
</feature>
<feature type="transmembrane region" description="Helical" evidence="1">
    <location>
        <begin position="57"/>
        <end position="76"/>
    </location>
</feature>
<gene>
    <name evidence="2" type="ORF">L5515_006433</name>
</gene>
<dbReference type="InterPro" id="IPR019420">
    <property type="entry name" value="7TM_GPCR_serpentine_rcpt_Srbc"/>
</dbReference>
<accession>A0AAE9F0R5</accession>
<organism evidence="2 3">
    <name type="scientific">Caenorhabditis briggsae</name>
    <dbReference type="NCBI Taxonomy" id="6238"/>
    <lineage>
        <taxon>Eukaryota</taxon>
        <taxon>Metazoa</taxon>
        <taxon>Ecdysozoa</taxon>
        <taxon>Nematoda</taxon>
        <taxon>Chromadorea</taxon>
        <taxon>Rhabditida</taxon>
        <taxon>Rhabditina</taxon>
        <taxon>Rhabditomorpha</taxon>
        <taxon>Rhabditoidea</taxon>
        <taxon>Rhabditidae</taxon>
        <taxon>Peloderinae</taxon>
        <taxon>Caenorhabditis</taxon>
    </lineage>
</organism>
<keyword evidence="1" id="KW-0472">Membrane</keyword>
<dbReference type="PANTHER" id="PTHR10664">
    <property type="entry name" value="SERPENTINE RECEPTOR-C.ELEGANS"/>
    <property type="match status" value="1"/>
</dbReference>
<dbReference type="PANTHER" id="PTHR10664:SF2">
    <property type="entry name" value="SERPENTINE RECEPTOR, CLASS BC (CLASS B-LIKE)"/>
    <property type="match status" value="1"/>
</dbReference>
<keyword evidence="1" id="KW-1133">Transmembrane helix</keyword>
<protein>
    <recommendedName>
        <fullName evidence="4">Serpentine Receptor, class BC (Class B-like)</fullName>
    </recommendedName>
</protein>
<dbReference type="AlphaFoldDB" id="A0AAE9F0R5"/>
<evidence type="ECO:0008006" key="4">
    <source>
        <dbReference type="Google" id="ProtNLM"/>
    </source>
</evidence>
<dbReference type="Proteomes" id="UP000829354">
    <property type="component" value="Chromosome V"/>
</dbReference>
<reference evidence="2 3" key="1">
    <citation type="submission" date="2022-04" db="EMBL/GenBank/DDBJ databases">
        <title>Chromosome-level reference genomes for two strains of Caenorhabditis briggsae: an improved platform for comparative genomics.</title>
        <authorList>
            <person name="Stevens L."/>
            <person name="Andersen E."/>
        </authorList>
    </citation>
    <scope>NUCLEOTIDE SEQUENCE [LARGE SCALE GENOMIC DNA]</scope>
    <source>
        <strain evidence="2">VX34</strain>
        <tissue evidence="2">Whole-organism</tissue>
    </source>
</reference>
<evidence type="ECO:0000256" key="1">
    <source>
        <dbReference type="SAM" id="Phobius"/>
    </source>
</evidence>
<sequence length="184" mass="21000">MSQQSEQPEINPSAVTISTLGFVAALITCFMNINLVKNYMRKKNDMTLFYYRFTVDVILGVLLGSYLLLVVLYSYFSKYLSEYQNFMFYLSLSASNVGSCRSIIVLSVAIERMIAAYTPIFFHNYRHRCPNIIFLLLAVLFGLTEDVVLYGPCDFHLNIPKNCAAFGCAINACFYSYWTTHKSV</sequence>
<evidence type="ECO:0000313" key="2">
    <source>
        <dbReference type="EMBL" id="UMM32740.1"/>
    </source>
</evidence>
<name>A0AAE9F0R5_CAEBR</name>
<keyword evidence="3" id="KW-1185">Reference proteome</keyword>
<dbReference type="Pfam" id="PF10316">
    <property type="entry name" value="7TM_GPCR_Srbc"/>
    <property type="match status" value="1"/>
</dbReference>
<feature type="transmembrane region" description="Helical" evidence="1">
    <location>
        <begin position="88"/>
        <end position="110"/>
    </location>
</feature>
<keyword evidence="1" id="KW-0812">Transmembrane</keyword>
<proteinExistence type="predicted"/>
<dbReference type="EMBL" id="CP092624">
    <property type="protein sequence ID" value="UMM32740.1"/>
    <property type="molecule type" value="Genomic_DNA"/>
</dbReference>
<feature type="transmembrane region" description="Helical" evidence="1">
    <location>
        <begin position="15"/>
        <end position="36"/>
    </location>
</feature>